<reference evidence="9 10" key="1">
    <citation type="journal article" date="2019" name="Front. Microbiol.">
        <title>Thermoanaerosceptrum fracticalcis gen. nov. sp. nov., a Novel Fumarate-Fermenting Microorganism From a Deep Fractured Carbonate Aquifer of the US Great Basin.</title>
        <authorList>
            <person name="Hamilton-Brehm S.D."/>
            <person name="Stewart L.E."/>
            <person name="Zavarin M."/>
            <person name="Caldwell M."/>
            <person name="Lawson P.A."/>
            <person name="Onstott T.C."/>
            <person name="Grzymski J."/>
            <person name="Neveux I."/>
            <person name="Lollar B.S."/>
            <person name="Russell C.E."/>
            <person name="Moser D.P."/>
        </authorList>
    </citation>
    <scope>NUCLEOTIDE SEQUENCE [LARGE SCALE GENOMIC DNA]</scope>
    <source>
        <strain evidence="9 10">DRI-13</strain>
    </source>
</reference>
<dbReference type="InterPro" id="IPR004761">
    <property type="entry name" value="Spore_GerAB"/>
</dbReference>
<feature type="transmembrane region" description="Helical" evidence="8">
    <location>
        <begin position="329"/>
        <end position="351"/>
    </location>
</feature>
<feature type="transmembrane region" description="Helical" evidence="8">
    <location>
        <begin position="40"/>
        <end position="61"/>
    </location>
</feature>
<keyword evidence="3" id="KW-0813">Transport</keyword>
<keyword evidence="10" id="KW-1185">Reference proteome</keyword>
<evidence type="ECO:0000256" key="5">
    <source>
        <dbReference type="ARBA" id="ARBA00022692"/>
    </source>
</evidence>
<comment type="similarity">
    <text evidence="2">Belongs to the amino acid-polyamine-organocation (APC) superfamily. Spore germination protein (SGP) (TC 2.A.3.9) family.</text>
</comment>
<evidence type="ECO:0000256" key="8">
    <source>
        <dbReference type="SAM" id="Phobius"/>
    </source>
</evidence>
<dbReference type="KEGG" id="tfr:BR63_15440"/>
<dbReference type="EMBL" id="CP045798">
    <property type="protein sequence ID" value="QNB47549.1"/>
    <property type="molecule type" value="Genomic_DNA"/>
</dbReference>
<dbReference type="GO" id="GO:0016020">
    <property type="term" value="C:membrane"/>
    <property type="evidence" value="ECO:0007669"/>
    <property type="project" value="UniProtKB-SubCell"/>
</dbReference>
<evidence type="ECO:0000256" key="1">
    <source>
        <dbReference type="ARBA" id="ARBA00004141"/>
    </source>
</evidence>
<feature type="transmembrane region" description="Helical" evidence="8">
    <location>
        <begin position="269"/>
        <end position="293"/>
    </location>
</feature>
<comment type="subcellular location">
    <subcellularLocation>
        <location evidence="1">Membrane</location>
        <topology evidence="1">Multi-pass membrane protein</topology>
    </subcellularLocation>
</comment>
<name>A0A7G6E645_THEFR</name>
<evidence type="ECO:0000256" key="7">
    <source>
        <dbReference type="ARBA" id="ARBA00023136"/>
    </source>
</evidence>
<dbReference type="Pfam" id="PF03845">
    <property type="entry name" value="Spore_permease"/>
    <property type="match status" value="1"/>
</dbReference>
<feature type="transmembrane region" description="Helical" evidence="8">
    <location>
        <begin position="12"/>
        <end position="28"/>
    </location>
</feature>
<feature type="transmembrane region" description="Helical" evidence="8">
    <location>
        <begin position="186"/>
        <end position="206"/>
    </location>
</feature>
<dbReference type="AlphaFoldDB" id="A0A7G6E645"/>
<feature type="transmembrane region" description="Helical" evidence="8">
    <location>
        <begin position="305"/>
        <end position="323"/>
    </location>
</feature>
<dbReference type="RefSeq" id="WP_034423743.1">
    <property type="nucleotide sequence ID" value="NZ_CP045798.1"/>
</dbReference>
<keyword evidence="7 8" id="KW-0472">Membrane</keyword>
<evidence type="ECO:0000256" key="3">
    <source>
        <dbReference type="ARBA" id="ARBA00022448"/>
    </source>
</evidence>
<keyword evidence="4" id="KW-0309">Germination</keyword>
<feature type="transmembrane region" description="Helical" evidence="8">
    <location>
        <begin position="82"/>
        <end position="105"/>
    </location>
</feature>
<protein>
    <submittedName>
        <fullName evidence="9">GerAB/ArcD/ProY family transporter</fullName>
    </submittedName>
</protein>
<dbReference type="GO" id="GO:0009847">
    <property type="term" value="P:spore germination"/>
    <property type="evidence" value="ECO:0007669"/>
    <property type="project" value="InterPro"/>
</dbReference>
<evidence type="ECO:0000256" key="2">
    <source>
        <dbReference type="ARBA" id="ARBA00007998"/>
    </source>
</evidence>
<feature type="transmembrane region" description="Helical" evidence="8">
    <location>
        <begin position="117"/>
        <end position="134"/>
    </location>
</feature>
<gene>
    <name evidence="9" type="ORF">BR63_15440</name>
</gene>
<evidence type="ECO:0000256" key="4">
    <source>
        <dbReference type="ARBA" id="ARBA00022544"/>
    </source>
</evidence>
<dbReference type="NCBIfam" id="TIGR00912">
    <property type="entry name" value="2A0309"/>
    <property type="match status" value="1"/>
</dbReference>
<organism evidence="9 10">
    <name type="scientific">Thermanaerosceptrum fracticalcis</name>
    <dbReference type="NCBI Taxonomy" id="1712410"/>
    <lineage>
        <taxon>Bacteria</taxon>
        <taxon>Bacillati</taxon>
        <taxon>Bacillota</taxon>
        <taxon>Clostridia</taxon>
        <taxon>Eubacteriales</taxon>
        <taxon>Peptococcaceae</taxon>
        <taxon>Thermanaerosceptrum</taxon>
    </lineage>
</organism>
<sequence length="366" mass="40715">MNKIGNISPRQAFFLILILLNGIFYLMLPRQLVNEVGSMGWLALLLGVGAAIAIIGFITGLGRRYADKSIVQYAPLILGKVLGYPISLVLLLYFAMLAVGSLRIFAEMLHSALLPETPRFVLIGSLVLLVYWVVQNGLEDIARVTEFLSPFIIILILAALLGNIQYADIGRLKPIVFTEWRKIGRGILSTVSYFGLVVTLLMLFPFIKPYERVARMGLFVVIIGGVISAVTYFSLLTTFGVEETARMAWPVLEMVRMVRISSFLERLDALFLAVWLSTAFLNASLLSFCFLEGTSQLLGYSYRKITLPVLGIFVVITLLPPGLIQVLNIYHYLEIYGFVITLGIPLLLFLVSSIKKRGEPGAEKNR</sequence>
<keyword evidence="6 8" id="KW-1133">Transmembrane helix</keyword>
<feature type="transmembrane region" description="Helical" evidence="8">
    <location>
        <begin position="146"/>
        <end position="166"/>
    </location>
</feature>
<dbReference type="OrthoDB" id="1675410at2"/>
<evidence type="ECO:0000313" key="9">
    <source>
        <dbReference type="EMBL" id="QNB47549.1"/>
    </source>
</evidence>
<dbReference type="Proteomes" id="UP000515847">
    <property type="component" value="Chromosome"/>
</dbReference>
<keyword evidence="5 8" id="KW-0812">Transmembrane</keyword>
<feature type="transmembrane region" description="Helical" evidence="8">
    <location>
        <begin position="218"/>
        <end position="241"/>
    </location>
</feature>
<evidence type="ECO:0000256" key="6">
    <source>
        <dbReference type="ARBA" id="ARBA00022989"/>
    </source>
</evidence>
<dbReference type="PANTHER" id="PTHR34975">
    <property type="entry name" value="SPORE GERMINATION PROTEIN A2"/>
    <property type="match status" value="1"/>
</dbReference>
<evidence type="ECO:0000313" key="10">
    <source>
        <dbReference type="Proteomes" id="UP000515847"/>
    </source>
</evidence>
<dbReference type="PANTHER" id="PTHR34975:SF2">
    <property type="entry name" value="SPORE GERMINATION PROTEIN A2"/>
    <property type="match status" value="1"/>
</dbReference>
<proteinExistence type="inferred from homology"/>
<accession>A0A7G6E645</accession>